<evidence type="ECO:0000313" key="9">
    <source>
        <dbReference type="EMBL" id="KFH62466.1"/>
    </source>
</evidence>
<evidence type="ECO:0000256" key="1">
    <source>
        <dbReference type="ARBA" id="ARBA00004141"/>
    </source>
</evidence>
<feature type="transmembrane region" description="Helical" evidence="7">
    <location>
        <begin position="931"/>
        <end position="951"/>
    </location>
</feature>
<feature type="transmembrane region" description="Helical" evidence="7">
    <location>
        <begin position="979"/>
        <end position="1005"/>
    </location>
</feature>
<feature type="transmembrane region" description="Helical" evidence="7">
    <location>
        <begin position="1219"/>
        <end position="1244"/>
    </location>
</feature>
<evidence type="ECO:0000256" key="6">
    <source>
        <dbReference type="SAM" id="MobiDB-lite"/>
    </source>
</evidence>
<dbReference type="GO" id="GO:0005216">
    <property type="term" value="F:monoatomic ion channel activity"/>
    <property type="evidence" value="ECO:0007669"/>
    <property type="project" value="InterPro"/>
</dbReference>
<keyword evidence="5 7" id="KW-0472">Membrane</keyword>
<feature type="transmembrane region" description="Helical" evidence="7">
    <location>
        <begin position="1100"/>
        <end position="1120"/>
    </location>
</feature>
<feature type="region of interest" description="Disordered" evidence="6">
    <location>
        <begin position="1"/>
        <end position="31"/>
    </location>
</feature>
<sequence>MSQLPTRTQAQRQTSLSSSTISSAPTSPTVSDTILTLRNNTEIHCYSFSVPGEHVATLSFTVDKVEVKLWNVNALTRHQGKQPIARGSISLEVAVSESRQHSRLDLRVSVSWDGSQVVVFSAGPNSEERESFWLLNHENSTLISLDKRKQQDVHKDLQSFIGHAKFVNTEQDERFISCDGEFVSVYTTKESWQQVYSIQLMAPPDERLLLARFAIESARGEYFLWHKGWNVSVWHLKLGSMASCISLGLGFMEKDESDERDEKKYLTLEDMKAAPPAKVEFLYSNHDTIALRVVVDRSINVDMAMLFSAESGQELGSMSLSDLSGSEPGATTLDNVLKKFDLYTNGCTLRMPALPGSNIDNIMSAFMKESHHQYGIYQQSPNSPTFIASKQGSALEIRRMGISTPVEHQGCVPSCKPTKLLLSIDGNRKTVEAPGRPPVVVAIRTDTMKDKPFLEVDLRPIGDDQRNVLRMEMEGSEYVNLFPKLWIVTIQGPDHLSIWELPATMNGQCELLLHWVGFPPGSFTSGELSVEIQCDNKQEIEYRNKKYNDGRPLLISLKDPRVCSKDNAKLFVGGVKDIADAFTKSGESTFKEAIIRYLGKYINAVPVPGDDSTSTMFVLCYRIHDNINLQAPNSNSSGIKDIITKLLDEHGEWVPQEKYTKGHNPLDVVFKKRKRDDKHDKEEQNILHIAEKIVQWCHSKSKGEKPDNRNDFRFIHILLECMPSILRISRRRPGLVVIADEIIQKCYDQAQIQNRPDNLNYLVKCMPELQALYPVIALKVTRWFAYVPARDRQVIIDNHTISNPPFLSKFFSSEPLQLYDCRNPTLQFRHDPNVPDKDRDYFREDVYIAPFSLLWSIKEFDNSDKISNEINSMTTAEVAIAEITSRGPSSTSILEFGRTEKAPAASESKTKRKMNYDRDFIMVRMSRETSWWKSLLLLIPSQIIPLQHIYVRPRYYRLEILDNPAIEALVEYKWNTIGYLLWLVRFSTQCVYYLLIVIAAFIQVYVEEPQVMYYVFVAIIVLAGWFLVQEARQLVQSIKEVLQIRSSKIFSKRRWYRRPYTPRYLKSQYNWLDLLAFIFPLIASKIQLDNINEGVHDRAGWLLSFSLIIVFLHMVAELRVIRVVCKYVTIVLRIFSEIKVFMAVFASGILFFSLAIEHILRGHSVGPNPVAKNATDSNSTDSDEIEFPKPFLGAITSTFFIMGGRYDPVNTDLSEDKNIGLHMMILIYFFFTVILMLNVLIALINGGFDKADSDWHLVWLENRLRYVESAENMSYRIPGFRKTYDWFPREIYYTATEEQVKKYKSRMPKVEENSGSYESTVDDTRRRRVSDLESETLTQNQIKEQLSAFQKQMDDQIVKRLEEFLNRVPRNTFMSSPISEIHPVNVQRPGGGSRSNTGYTAGTLVQRRQSRQRPNPPGA</sequence>
<feature type="transmembrane region" description="Helical" evidence="7">
    <location>
        <begin position="1011"/>
        <end position="1028"/>
    </location>
</feature>
<protein>
    <recommendedName>
        <fullName evidence="8">Ion transport domain-containing protein</fullName>
    </recommendedName>
</protein>
<evidence type="ECO:0000256" key="2">
    <source>
        <dbReference type="ARBA" id="ARBA00022692"/>
    </source>
</evidence>
<dbReference type="Proteomes" id="UP000243308">
    <property type="component" value="Unassembled WGS sequence"/>
</dbReference>
<feature type="compositionally biased region" description="Low complexity" evidence="6">
    <location>
        <begin position="14"/>
        <end position="31"/>
    </location>
</feature>
<feature type="region of interest" description="Disordered" evidence="6">
    <location>
        <begin position="1382"/>
        <end position="1419"/>
    </location>
</feature>
<evidence type="ECO:0000256" key="5">
    <source>
        <dbReference type="ARBA" id="ARBA00023136"/>
    </source>
</evidence>
<dbReference type="PANTHER" id="PTHR10582:SF2">
    <property type="entry name" value="INACTIVE"/>
    <property type="match status" value="1"/>
</dbReference>
<comment type="subcellular location">
    <subcellularLocation>
        <location evidence="1">Membrane</location>
        <topology evidence="1">Multi-pass membrane protein</topology>
    </subcellularLocation>
</comment>
<accession>A0A086TKI9</accession>
<dbReference type="InterPro" id="IPR024862">
    <property type="entry name" value="TRPV"/>
</dbReference>
<dbReference type="InterPro" id="IPR005821">
    <property type="entry name" value="Ion_trans_dom"/>
</dbReference>
<feature type="transmembrane region" description="Helical" evidence="7">
    <location>
        <begin position="1140"/>
        <end position="1160"/>
    </location>
</feature>
<evidence type="ECO:0000256" key="3">
    <source>
        <dbReference type="ARBA" id="ARBA00022737"/>
    </source>
</evidence>
<feature type="domain" description="Ion transport" evidence="8">
    <location>
        <begin position="994"/>
        <end position="1254"/>
    </location>
</feature>
<keyword evidence="2 7" id="KW-0812">Transmembrane</keyword>
<keyword evidence="3" id="KW-0677">Repeat</keyword>
<keyword evidence="10" id="KW-1185">Reference proteome</keyword>
<dbReference type="GO" id="GO:0005886">
    <property type="term" value="C:plasma membrane"/>
    <property type="evidence" value="ECO:0007669"/>
    <property type="project" value="TreeGrafter"/>
</dbReference>
<gene>
    <name evidence="9" type="ORF">MVEG_11675</name>
</gene>
<feature type="transmembrane region" description="Helical" evidence="7">
    <location>
        <begin position="1071"/>
        <end position="1088"/>
    </location>
</feature>
<name>A0A086TKI9_9FUNG</name>
<dbReference type="OrthoDB" id="2352140at2759"/>
<dbReference type="EMBL" id="KN042432">
    <property type="protein sequence ID" value="KFH62466.1"/>
    <property type="molecule type" value="Genomic_DNA"/>
</dbReference>
<proteinExistence type="predicted"/>
<feature type="compositionally biased region" description="Polar residues" evidence="6">
    <location>
        <begin position="1"/>
        <end position="13"/>
    </location>
</feature>
<reference evidence="9 10" key="1">
    <citation type="submission" date="2011-02" db="EMBL/GenBank/DDBJ databases">
        <title>The Genome Sequence of Mortierella verticillata NRRL 6337.</title>
        <authorList>
            <consortium name="The Broad Institute Genome Sequencing Platform"/>
            <person name="Russ C."/>
            <person name="Cuomo C."/>
            <person name="Burger G."/>
            <person name="Gray M.W."/>
            <person name="Holland P.W.H."/>
            <person name="King N."/>
            <person name="Lang F.B.F."/>
            <person name="Roger A.J."/>
            <person name="Ruiz-Trillo I."/>
            <person name="Young S.K."/>
            <person name="Zeng Q."/>
            <person name="Gargeya S."/>
            <person name="Alvarado L."/>
            <person name="Berlin A."/>
            <person name="Chapman S.B."/>
            <person name="Chen Z."/>
            <person name="Freedman E."/>
            <person name="Gellesch M."/>
            <person name="Goldberg J."/>
            <person name="Griggs A."/>
            <person name="Gujja S."/>
            <person name="Heilman E."/>
            <person name="Heiman D."/>
            <person name="Howarth C."/>
            <person name="Mehta T."/>
            <person name="Neiman D."/>
            <person name="Pearson M."/>
            <person name="Roberts A."/>
            <person name="Saif S."/>
            <person name="Shea T."/>
            <person name="Shenoy N."/>
            <person name="Sisk P."/>
            <person name="Stolte C."/>
            <person name="Sykes S."/>
            <person name="White J."/>
            <person name="Yandava C."/>
            <person name="Haas B."/>
            <person name="Nusbaum C."/>
            <person name="Birren B."/>
        </authorList>
    </citation>
    <scope>NUCLEOTIDE SEQUENCE [LARGE SCALE GENOMIC DNA]</scope>
    <source>
        <strain evidence="9 10">NRRL 6337</strain>
    </source>
</reference>
<dbReference type="PANTHER" id="PTHR10582">
    <property type="entry name" value="TRANSIENT RECEPTOR POTENTIAL ION CHANNEL PROTEIN"/>
    <property type="match status" value="1"/>
</dbReference>
<evidence type="ECO:0000256" key="7">
    <source>
        <dbReference type="SAM" id="Phobius"/>
    </source>
</evidence>
<dbReference type="GO" id="GO:0098703">
    <property type="term" value="P:calcium ion import across plasma membrane"/>
    <property type="evidence" value="ECO:0007669"/>
    <property type="project" value="TreeGrafter"/>
</dbReference>
<dbReference type="Pfam" id="PF00520">
    <property type="entry name" value="Ion_trans"/>
    <property type="match status" value="1"/>
</dbReference>
<feature type="region of interest" description="Disordered" evidence="6">
    <location>
        <begin position="1311"/>
        <end position="1336"/>
    </location>
</feature>
<organism evidence="9 10">
    <name type="scientific">Podila verticillata NRRL 6337</name>
    <dbReference type="NCBI Taxonomy" id="1069443"/>
    <lineage>
        <taxon>Eukaryota</taxon>
        <taxon>Fungi</taxon>
        <taxon>Fungi incertae sedis</taxon>
        <taxon>Mucoromycota</taxon>
        <taxon>Mortierellomycotina</taxon>
        <taxon>Mortierellomycetes</taxon>
        <taxon>Mortierellales</taxon>
        <taxon>Mortierellaceae</taxon>
        <taxon>Podila</taxon>
    </lineage>
</organism>
<evidence type="ECO:0000313" key="10">
    <source>
        <dbReference type="Proteomes" id="UP000243308"/>
    </source>
</evidence>
<feature type="compositionally biased region" description="Basic and acidic residues" evidence="6">
    <location>
        <begin position="1322"/>
        <end position="1331"/>
    </location>
</feature>
<evidence type="ECO:0000259" key="8">
    <source>
        <dbReference type="Pfam" id="PF00520"/>
    </source>
</evidence>
<evidence type="ECO:0000256" key="4">
    <source>
        <dbReference type="ARBA" id="ARBA00022989"/>
    </source>
</evidence>
<keyword evidence="4 7" id="KW-1133">Transmembrane helix</keyword>